<feature type="signal peptide" evidence="2">
    <location>
        <begin position="1"/>
        <end position="21"/>
    </location>
</feature>
<sequence>MIIRNIHWIIMITSLISIVKPEEKPVDKKLILDRYNEYRRSFARQLNVSNMWELEWDENLVERGIQMTSSYDRTNSDSEDFIHLVQGSDCRFFFTDTANKTLEKEDWFFIKYPSFEMANMSLKDDWKGPQQLYSSHIEAIYPSQKKIGCISYLIAAYGGQSKLQTFDAFCLVGPHGFAESRASIKFGPPGTDCTDGHGDDGLCVLGPGPQTLAPFKWDGDDEEGGTKKKKKKKKDENDEEYDLVLILTNAVRGSGISVVFGLLIMVFYWID</sequence>
<dbReference type="Proteomes" id="UP000008281">
    <property type="component" value="Unassembled WGS sequence"/>
</dbReference>
<dbReference type="InParanoid" id="E3N590"/>
<evidence type="ECO:0000256" key="2">
    <source>
        <dbReference type="SAM" id="SignalP"/>
    </source>
</evidence>
<evidence type="ECO:0000256" key="1">
    <source>
        <dbReference type="SAM" id="Phobius"/>
    </source>
</evidence>
<keyword evidence="1" id="KW-1133">Transmembrane helix</keyword>
<dbReference type="SUPFAM" id="SSF55797">
    <property type="entry name" value="PR-1-like"/>
    <property type="match status" value="1"/>
</dbReference>
<gene>
    <name evidence="3" type="ORF">CRE_28967</name>
</gene>
<organism evidence="4">
    <name type="scientific">Caenorhabditis remanei</name>
    <name type="common">Caenorhabditis vulgaris</name>
    <dbReference type="NCBI Taxonomy" id="31234"/>
    <lineage>
        <taxon>Eukaryota</taxon>
        <taxon>Metazoa</taxon>
        <taxon>Ecdysozoa</taxon>
        <taxon>Nematoda</taxon>
        <taxon>Chromadorea</taxon>
        <taxon>Rhabditida</taxon>
        <taxon>Rhabditina</taxon>
        <taxon>Rhabditomorpha</taxon>
        <taxon>Rhabditoidea</taxon>
        <taxon>Rhabditidae</taxon>
        <taxon>Peloderinae</taxon>
        <taxon>Caenorhabditis</taxon>
    </lineage>
</organism>
<protein>
    <submittedName>
        <fullName evidence="3">Uncharacterized protein</fullName>
    </submittedName>
</protein>
<dbReference type="InterPro" id="IPR035940">
    <property type="entry name" value="CAP_sf"/>
</dbReference>
<dbReference type="EMBL" id="DS268531">
    <property type="protein sequence ID" value="EFO87094.1"/>
    <property type="molecule type" value="Genomic_DNA"/>
</dbReference>
<dbReference type="AlphaFoldDB" id="E3N590"/>
<name>E3N590_CAERE</name>
<dbReference type="HOGENOM" id="CLU_1027573_0_0_1"/>
<feature type="transmembrane region" description="Helical" evidence="1">
    <location>
        <begin position="241"/>
        <end position="270"/>
    </location>
</feature>
<keyword evidence="1" id="KW-0812">Transmembrane</keyword>
<keyword evidence="2" id="KW-0732">Signal</keyword>
<proteinExistence type="predicted"/>
<feature type="chain" id="PRO_5003175988" evidence="2">
    <location>
        <begin position="22"/>
        <end position="271"/>
    </location>
</feature>
<dbReference type="Gene3D" id="3.40.33.10">
    <property type="entry name" value="CAP"/>
    <property type="match status" value="1"/>
</dbReference>
<evidence type="ECO:0000313" key="3">
    <source>
        <dbReference type="EMBL" id="EFO87094.1"/>
    </source>
</evidence>
<keyword evidence="4" id="KW-1185">Reference proteome</keyword>
<evidence type="ECO:0000313" key="4">
    <source>
        <dbReference type="Proteomes" id="UP000008281"/>
    </source>
</evidence>
<accession>E3N590</accession>
<reference evidence="3" key="1">
    <citation type="submission" date="2007-07" db="EMBL/GenBank/DDBJ databases">
        <title>PCAP assembly of the Caenorhabditis remanei genome.</title>
        <authorList>
            <consortium name="The Caenorhabditis remanei Sequencing Consortium"/>
            <person name="Wilson R.K."/>
        </authorList>
    </citation>
    <scope>NUCLEOTIDE SEQUENCE [LARGE SCALE GENOMIC DNA]</scope>
    <source>
        <strain evidence="3">PB4641</strain>
    </source>
</reference>
<keyword evidence="1" id="KW-0472">Membrane</keyword>